<dbReference type="Pfam" id="PF00059">
    <property type="entry name" value="Lectin_C"/>
    <property type="match status" value="1"/>
</dbReference>
<sequence>MRFNTMMFSILFVVLGFVAMIKSESCLGQKEKTLLSGIRSSIKTLEEKLEGKNAKCPAGWKEYKNHCYYFSSDTNSWPDAERKCRNIGGYLVQISDSSENSWVVSILRKAVQHDCGYWMGATNAKDGQWKWINDLSRVQYSNWISGQPDNSNGVEDCACFWKVNNYNWNDASSNHDGLGYICERTRGSNCLSYSKEFKRWTR</sequence>
<feature type="domain" description="C-type lectin" evidence="2">
    <location>
        <begin position="63"/>
        <end position="170"/>
    </location>
</feature>
<dbReference type="CDD" id="cd00037">
    <property type="entry name" value="CLECT"/>
    <property type="match status" value="1"/>
</dbReference>
<dbReference type="PANTHER" id="PTHR22803">
    <property type="entry name" value="MANNOSE, PHOSPHOLIPASE, LECTIN RECEPTOR RELATED"/>
    <property type="match status" value="1"/>
</dbReference>
<dbReference type="InterPro" id="IPR016186">
    <property type="entry name" value="C-type_lectin-like/link_sf"/>
</dbReference>
<protein>
    <recommendedName>
        <fullName evidence="2">C-type lectin domain-containing protein</fullName>
    </recommendedName>
</protein>
<dbReference type="AlphaFoldDB" id="A0A8B6FZY6"/>
<proteinExistence type="predicted"/>
<name>A0A8B6FZY6_MYTGA</name>
<feature type="chain" id="PRO_5032426432" description="C-type lectin domain-containing protein" evidence="1">
    <location>
        <begin position="24"/>
        <end position="202"/>
    </location>
</feature>
<evidence type="ECO:0000313" key="3">
    <source>
        <dbReference type="EMBL" id="VDI56798.1"/>
    </source>
</evidence>
<dbReference type="Gene3D" id="3.10.100.10">
    <property type="entry name" value="Mannose-Binding Protein A, subunit A"/>
    <property type="match status" value="1"/>
</dbReference>
<feature type="signal peptide" evidence="1">
    <location>
        <begin position="1"/>
        <end position="23"/>
    </location>
</feature>
<keyword evidence="1" id="KW-0732">Signal</keyword>
<accession>A0A8B6FZY6</accession>
<dbReference type="SMART" id="SM00034">
    <property type="entry name" value="CLECT"/>
    <property type="match status" value="1"/>
</dbReference>
<keyword evidence="4" id="KW-1185">Reference proteome</keyword>
<gene>
    <name evidence="3" type="ORF">MGAL_10B074061</name>
</gene>
<dbReference type="InterPro" id="IPR001304">
    <property type="entry name" value="C-type_lectin-like"/>
</dbReference>
<dbReference type="EMBL" id="UYJE01007656">
    <property type="protein sequence ID" value="VDI56798.1"/>
    <property type="molecule type" value="Genomic_DNA"/>
</dbReference>
<dbReference type="SUPFAM" id="SSF56436">
    <property type="entry name" value="C-type lectin-like"/>
    <property type="match status" value="1"/>
</dbReference>
<comment type="caution">
    <text evidence="3">The sequence shown here is derived from an EMBL/GenBank/DDBJ whole genome shotgun (WGS) entry which is preliminary data.</text>
</comment>
<evidence type="ECO:0000259" key="2">
    <source>
        <dbReference type="PROSITE" id="PS50041"/>
    </source>
</evidence>
<dbReference type="InterPro" id="IPR050111">
    <property type="entry name" value="C-type_lectin/snaclec_domain"/>
</dbReference>
<dbReference type="OrthoDB" id="6155413at2759"/>
<dbReference type="Proteomes" id="UP000596742">
    <property type="component" value="Unassembled WGS sequence"/>
</dbReference>
<reference evidence="3" key="1">
    <citation type="submission" date="2018-11" db="EMBL/GenBank/DDBJ databases">
        <authorList>
            <person name="Alioto T."/>
            <person name="Alioto T."/>
        </authorList>
    </citation>
    <scope>NUCLEOTIDE SEQUENCE</scope>
</reference>
<dbReference type="InterPro" id="IPR016187">
    <property type="entry name" value="CTDL_fold"/>
</dbReference>
<dbReference type="PROSITE" id="PS50041">
    <property type="entry name" value="C_TYPE_LECTIN_2"/>
    <property type="match status" value="1"/>
</dbReference>
<organism evidence="3 4">
    <name type="scientific">Mytilus galloprovincialis</name>
    <name type="common">Mediterranean mussel</name>
    <dbReference type="NCBI Taxonomy" id="29158"/>
    <lineage>
        <taxon>Eukaryota</taxon>
        <taxon>Metazoa</taxon>
        <taxon>Spiralia</taxon>
        <taxon>Lophotrochozoa</taxon>
        <taxon>Mollusca</taxon>
        <taxon>Bivalvia</taxon>
        <taxon>Autobranchia</taxon>
        <taxon>Pteriomorphia</taxon>
        <taxon>Mytilida</taxon>
        <taxon>Mytiloidea</taxon>
        <taxon>Mytilidae</taxon>
        <taxon>Mytilinae</taxon>
        <taxon>Mytilus</taxon>
    </lineage>
</organism>
<evidence type="ECO:0000313" key="4">
    <source>
        <dbReference type="Proteomes" id="UP000596742"/>
    </source>
</evidence>
<evidence type="ECO:0000256" key="1">
    <source>
        <dbReference type="SAM" id="SignalP"/>
    </source>
</evidence>